<organism evidence="2 3">
    <name type="scientific">Mycena rosella</name>
    <name type="common">Pink bonnet</name>
    <name type="synonym">Agaricus rosellus</name>
    <dbReference type="NCBI Taxonomy" id="1033263"/>
    <lineage>
        <taxon>Eukaryota</taxon>
        <taxon>Fungi</taxon>
        <taxon>Dikarya</taxon>
        <taxon>Basidiomycota</taxon>
        <taxon>Agaricomycotina</taxon>
        <taxon>Agaricomycetes</taxon>
        <taxon>Agaricomycetidae</taxon>
        <taxon>Agaricales</taxon>
        <taxon>Marasmiineae</taxon>
        <taxon>Mycenaceae</taxon>
        <taxon>Mycena</taxon>
    </lineage>
</organism>
<evidence type="ECO:0000313" key="3">
    <source>
        <dbReference type="Proteomes" id="UP001221757"/>
    </source>
</evidence>
<dbReference type="Pfam" id="PF18803">
    <property type="entry name" value="CxC2"/>
    <property type="match status" value="1"/>
</dbReference>
<accession>A0AAD7DSY3</accession>
<protein>
    <recommendedName>
        <fullName evidence="1">CxC2-like cysteine cluster KDZ transposase-associated domain-containing protein</fullName>
    </recommendedName>
</protein>
<reference evidence="2" key="1">
    <citation type="submission" date="2023-03" db="EMBL/GenBank/DDBJ databases">
        <title>Massive genome expansion in bonnet fungi (Mycena s.s.) driven by repeated elements and novel gene families across ecological guilds.</title>
        <authorList>
            <consortium name="Lawrence Berkeley National Laboratory"/>
            <person name="Harder C.B."/>
            <person name="Miyauchi S."/>
            <person name="Viragh M."/>
            <person name="Kuo A."/>
            <person name="Thoen E."/>
            <person name="Andreopoulos B."/>
            <person name="Lu D."/>
            <person name="Skrede I."/>
            <person name="Drula E."/>
            <person name="Henrissat B."/>
            <person name="Morin E."/>
            <person name="Kohler A."/>
            <person name="Barry K."/>
            <person name="LaButti K."/>
            <person name="Morin E."/>
            <person name="Salamov A."/>
            <person name="Lipzen A."/>
            <person name="Mereny Z."/>
            <person name="Hegedus B."/>
            <person name="Baldrian P."/>
            <person name="Stursova M."/>
            <person name="Weitz H."/>
            <person name="Taylor A."/>
            <person name="Grigoriev I.V."/>
            <person name="Nagy L.G."/>
            <person name="Martin F."/>
            <person name="Kauserud H."/>
        </authorList>
    </citation>
    <scope>NUCLEOTIDE SEQUENCE</scope>
    <source>
        <strain evidence="2">CBHHK067</strain>
    </source>
</reference>
<evidence type="ECO:0000313" key="2">
    <source>
        <dbReference type="EMBL" id="KAJ7698305.1"/>
    </source>
</evidence>
<dbReference type="AlphaFoldDB" id="A0AAD7DSY3"/>
<proteinExistence type="predicted"/>
<sequence length="203" mass="22867">MDELKSQQGVFLETLLSRYHDPLVLTPCSCDDTRVRKVGCSDCIQPALLCPQCWLNKHRTLPTHWALIWNTKDRFFEKYNFCRVMKNGSVAIGHHGHRCPQADLGRSFTLVDMNGIHATVLTFCRCNNGEGQCGAPDFQQLLKAGIFPGSIKDPKTGYTLAVLEYFRQLRSQGKGSAYNFVRVLSWMADPFFSGSVPVSFLIT</sequence>
<evidence type="ECO:0000259" key="1">
    <source>
        <dbReference type="Pfam" id="PF18803"/>
    </source>
</evidence>
<dbReference type="EMBL" id="JARKIE010000026">
    <property type="protein sequence ID" value="KAJ7698305.1"/>
    <property type="molecule type" value="Genomic_DNA"/>
</dbReference>
<comment type="caution">
    <text evidence="2">The sequence shown here is derived from an EMBL/GenBank/DDBJ whole genome shotgun (WGS) entry which is preliminary data.</text>
</comment>
<feature type="domain" description="CxC2-like cysteine cluster KDZ transposase-associated" evidence="1">
    <location>
        <begin position="90"/>
        <end position="189"/>
    </location>
</feature>
<gene>
    <name evidence="2" type="ORF">B0H17DRAFT_927624</name>
</gene>
<dbReference type="Proteomes" id="UP001221757">
    <property type="component" value="Unassembled WGS sequence"/>
</dbReference>
<dbReference type="InterPro" id="IPR041457">
    <property type="entry name" value="CxC2_KDZ-assoc"/>
</dbReference>
<name>A0AAD7DSY3_MYCRO</name>
<keyword evidence="3" id="KW-1185">Reference proteome</keyword>